<dbReference type="Gene3D" id="1.10.10.60">
    <property type="entry name" value="Homeodomain-like"/>
    <property type="match status" value="1"/>
</dbReference>
<evidence type="ECO:0000256" key="1">
    <source>
        <dbReference type="SAM" id="MobiDB-lite"/>
    </source>
</evidence>
<feature type="compositionally biased region" description="Basic residues" evidence="1">
    <location>
        <begin position="201"/>
        <end position="211"/>
    </location>
</feature>
<evidence type="ECO:0000313" key="3">
    <source>
        <dbReference type="EMBL" id="POY73692.1"/>
    </source>
</evidence>
<proteinExistence type="predicted"/>
<keyword evidence="4" id="KW-1185">Reference proteome</keyword>
<gene>
    <name evidence="3" type="ORF">BMF94_3229</name>
</gene>
<dbReference type="PROSITE" id="PS50090">
    <property type="entry name" value="MYB_LIKE"/>
    <property type="match status" value="1"/>
</dbReference>
<dbReference type="InterPro" id="IPR001005">
    <property type="entry name" value="SANT/Myb"/>
</dbReference>
<feature type="region of interest" description="Disordered" evidence="1">
    <location>
        <begin position="394"/>
        <end position="459"/>
    </location>
</feature>
<feature type="domain" description="Myb-like" evidence="2">
    <location>
        <begin position="206"/>
        <end position="256"/>
    </location>
</feature>
<reference evidence="3 4" key="1">
    <citation type="journal article" date="2018" name="Front. Microbiol.">
        <title>Prospects for Fungal Bioremediation of Acidic Radioactive Waste Sites: Characterization and Genome Sequence of Rhodotorula taiwanensis MD1149.</title>
        <authorList>
            <person name="Tkavc R."/>
            <person name="Matrosova V.Y."/>
            <person name="Grichenko O.E."/>
            <person name="Gostincar C."/>
            <person name="Volpe R.P."/>
            <person name="Klimenkova P."/>
            <person name="Gaidamakova E.K."/>
            <person name="Zhou C.E."/>
            <person name="Stewart B.J."/>
            <person name="Lyman M.G."/>
            <person name="Malfatti S.A."/>
            <person name="Rubinfeld B."/>
            <person name="Courtot M."/>
            <person name="Singh J."/>
            <person name="Dalgard C.L."/>
            <person name="Hamilton T."/>
            <person name="Frey K.G."/>
            <person name="Gunde-Cimerman N."/>
            <person name="Dugan L."/>
            <person name="Daly M.J."/>
        </authorList>
    </citation>
    <scope>NUCLEOTIDE SEQUENCE [LARGE SCALE GENOMIC DNA]</scope>
    <source>
        <strain evidence="3 4">MD1149</strain>
    </source>
</reference>
<feature type="compositionally biased region" description="Basic and acidic residues" evidence="1">
    <location>
        <begin position="24"/>
        <end position="33"/>
    </location>
</feature>
<name>A0A2S5BA89_9BASI</name>
<feature type="compositionally biased region" description="Low complexity" evidence="1">
    <location>
        <begin position="191"/>
        <end position="200"/>
    </location>
</feature>
<dbReference type="OrthoDB" id="2143914at2759"/>
<dbReference type="EMBL" id="PJQD01000035">
    <property type="protein sequence ID" value="POY73692.1"/>
    <property type="molecule type" value="Genomic_DNA"/>
</dbReference>
<feature type="region of interest" description="Disordered" evidence="1">
    <location>
        <begin position="1"/>
        <end position="46"/>
    </location>
</feature>
<accession>A0A2S5BA89</accession>
<feature type="compositionally biased region" description="Low complexity" evidence="1">
    <location>
        <begin position="152"/>
        <end position="173"/>
    </location>
</feature>
<feature type="region of interest" description="Disordered" evidence="1">
    <location>
        <begin position="152"/>
        <end position="211"/>
    </location>
</feature>
<dbReference type="AlphaFoldDB" id="A0A2S5BA89"/>
<dbReference type="SMART" id="SM00717">
    <property type="entry name" value="SANT"/>
    <property type="match status" value="2"/>
</dbReference>
<dbReference type="SUPFAM" id="SSF46689">
    <property type="entry name" value="Homeodomain-like"/>
    <property type="match status" value="1"/>
</dbReference>
<organism evidence="3 4">
    <name type="scientific">Rhodotorula taiwanensis</name>
    <dbReference type="NCBI Taxonomy" id="741276"/>
    <lineage>
        <taxon>Eukaryota</taxon>
        <taxon>Fungi</taxon>
        <taxon>Dikarya</taxon>
        <taxon>Basidiomycota</taxon>
        <taxon>Pucciniomycotina</taxon>
        <taxon>Microbotryomycetes</taxon>
        <taxon>Sporidiobolales</taxon>
        <taxon>Sporidiobolaceae</taxon>
        <taxon>Rhodotorula</taxon>
    </lineage>
</organism>
<evidence type="ECO:0000313" key="4">
    <source>
        <dbReference type="Proteomes" id="UP000237144"/>
    </source>
</evidence>
<evidence type="ECO:0000259" key="2">
    <source>
        <dbReference type="PROSITE" id="PS50090"/>
    </source>
</evidence>
<dbReference type="CDD" id="cd00167">
    <property type="entry name" value="SANT"/>
    <property type="match status" value="1"/>
</dbReference>
<protein>
    <recommendedName>
        <fullName evidence="2">Myb-like domain-containing protein</fullName>
    </recommendedName>
</protein>
<dbReference type="Proteomes" id="UP000237144">
    <property type="component" value="Unassembled WGS sequence"/>
</dbReference>
<sequence>MESAGSGEPTIPTGDASPPRKRVRLAEPARDDSTPFFAPPPPTDSVDDAATAYQALEASLVGDQQLYSTFLTVEEPQDGDDALAALNALLANYGDDGVPLGDSALSIDPSLSSDPATLSAEDPADLQASLSSFFADLKSSVDLSVTYPSPVSVTSATPAPSEVSSQSRGSSSSVEPEAQTAVAADAQTEASSSSSSSSSSSKKKGSASSKRRYWTAEQDAALVKLREEPDKHDWTWNEIAAKLDCGHRSVQCRARYLLLKDKQKSASRNRSRRISWPRDADLRRLHLAVKAADEDAKAQGRKTQHTRSYFTTADDAVILSYLLDESWVDWSAVGTSLTPPRTGDSCYQRARKLRKKTPLERQTIMQHLLTKAPKGAAPIPSNLLDALAALGNRLPSPPPGAEAVADENAGATRRKLEKKAKAAGETQQVTTAGPPPKAEEIEIHPSLLDIVVSAPEPSD</sequence>
<dbReference type="InterPro" id="IPR009057">
    <property type="entry name" value="Homeodomain-like_sf"/>
</dbReference>
<comment type="caution">
    <text evidence="3">The sequence shown here is derived from an EMBL/GenBank/DDBJ whole genome shotgun (WGS) entry which is preliminary data.</text>
</comment>